<feature type="binding site" evidence="8">
    <location>
        <position position="51"/>
    </location>
    <ligand>
        <name>substrate</name>
    </ligand>
</feature>
<feature type="binding site" evidence="8">
    <location>
        <begin position="36"/>
        <end position="38"/>
    </location>
    <ligand>
        <name>substrate</name>
    </ligand>
</feature>
<feature type="region of interest" description="Disordered" evidence="9">
    <location>
        <begin position="1"/>
        <end position="20"/>
    </location>
</feature>
<evidence type="ECO:0000256" key="1">
    <source>
        <dbReference type="ARBA" id="ARBA00022485"/>
    </source>
</evidence>
<dbReference type="Proteomes" id="UP001069802">
    <property type="component" value="Unassembled WGS sequence"/>
</dbReference>
<feature type="domain" description="Radical SAM core" evidence="10">
    <location>
        <begin position="42"/>
        <end position="258"/>
    </location>
</feature>
<evidence type="ECO:0000259" key="10">
    <source>
        <dbReference type="PROSITE" id="PS51918"/>
    </source>
</evidence>
<keyword evidence="6 8" id="KW-0411">Iron-sulfur</keyword>
<reference evidence="11" key="1">
    <citation type="submission" date="2022-12" db="EMBL/GenBank/DDBJ databases">
        <title>Bacterial isolates from different developmental stages of Nematostella vectensis.</title>
        <authorList>
            <person name="Fraune S."/>
        </authorList>
    </citation>
    <scope>NUCLEOTIDE SEQUENCE</scope>
    <source>
        <strain evidence="11">G21630-S1</strain>
    </source>
</reference>
<dbReference type="HAMAP" id="MF_00917">
    <property type="entry name" value="QueE"/>
    <property type="match status" value="1"/>
</dbReference>
<dbReference type="InterPro" id="IPR017742">
    <property type="entry name" value="Deazaguanine_synth"/>
</dbReference>
<dbReference type="EC" id="4.3.99.3" evidence="8"/>
<evidence type="ECO:0000256" key="7">
    <source>
        <dbReference type="ARBA" id="ARBA00023239"/>
    </source>
</evidence>
<feature type="binding site" evidence="8">
    <location>
        <begin position="61"/>
        <end position="63"/>
    </location>
    <ligand>
        <name>S-adenosyl-L-methionine</name>
        <dbReference type="ChEBI" id="CHEBI:59789"/>
    </ligand>
</feature>
<dbReference type="InterPro" id="IPR024924">
    <property type="entry name" value="7-CO-7-deazaguanine_synth-like"/>
</dbReference>
<evidence type="ECO:0000256" key="5">
    <source>
        <dbReference type="ARBA" id="ARBA00023004"/>
    </source>
</evidence>
<comment type="caution">
    <text evidence="11">The sequence shown here is derived from an EMBL/GenBank/DDBJ whole genome shotgun (WGS) entry which is preliminary data.</text>
</comment>
<keyword evidence="8" id="KW-0671">Queuosine biosynthesis</keyword>
<comment type="similarity">
    <text evidence="8">Belongs to the radical SAM superfamily. 7-carboxy-7-deazaguanine synthase family.</text>
</comment>
<evidence type="ECO:0000256" key="4">
    <source>
        <dbReference type="ARBA" id="ARBA00022842"/>
    </source>
</evidence>
<feature type="binding site" evidence="8">
    <location>
        <position position="55"/>
    </location>
    <ligand>
        <name>[4Fe-4S] cluster</name>
        <dbReference type="ChEBI" id="CHEBI:49883"/>
        <note>4Fe-4S-S-AdoMet</note>
    </ligand>
</feature>
<gene>
    <name evidence="8 11" type="primary">queE</name>
    <name evidence="11" type="ORF">O4H49_11975</name>
</gene>
<comment type="catalytic activity">
    <reaction evidence="8">
        <text>6-carboxy-5,6,7,8-tetrahydropterin + H(+) = 7-carboxy-7-carbaguanine + NH4(+)</text>
        <dbReference type="Rhea" id="RHEA:27974"/>
        <dbReference type="ChEBI" id="CHEBI:15378"/>
        <dbReference type="ChEBI" id="CHEBI:28938"/>
        <dbReference type="ChEBI" id="CHEBI:61032"/>
        <dbReference type="ChEBI" id="CHEBI:61036"/>
        <dbReference type="EC" id="4.3.99.3"/>
    </reaction>
</comment>
<comment type="cofactor">
    <cofactor evidence="8">
        <name>S-adenosyl-L-methionine</name>
        <dbReference type="ChEBI" id="CHEBI:59789"/>
    </cofactor>
    <text evidence="8">Binds 1 S-adenosyl-L-methionine per subunit.</text>
</comment>
<organism evidence="11 12">
    <name type="scientific">Kiloniella laminariae</name>
    <dbReference type="NCBI Taxonomy" id="454162"/>
    <lineage>
        <taxon>Bacteria</taxon>
        <taxon>Pseudomonadati</taxon>
        <taxon>Pseudomonadota</taxon>
        <taxon>Alphaproteobacteria</taxon>
        <taxon>Rhodospirillales</taxon>
        <taxon>Kiloniellaceae</taxon>
        <taxon>Kiloniella</taxon>
    </lineage>
</organism>
<comment type="cofactor">
    <cofactor evidence="8">
        <name>[4Fe-4S] cluster</name>
        <dbReference type="ChEBI" id="CHEBI:49883"/>
    </cofactor>
    <text evidence="8">Binds 1 [4Fe-4S] cluster. The cluster is coordinated with 3 cysteines and an exchangeable S-adenosyl-L-methionine.</text>
</comment>
<dbReference type="InterPro" id="IPR058240">
    <property type="entry name" value="rSAM_sf"/>
</dbReference>
<feature type="compositionally biased region" description="Polar residues" evidence="9">
    <location>
        <begin position="1"/>
        <end position="13"/>
    </location>
</feature>
<proteinExistence type="inferred from homology"/>
<evidence type="ECO:0000256" key="2">
    <source>
        <dbReference type="ARBA" id="ARBA00022691"/>
    </source>
</evidence>
<keyword evidence="5 8" id="KW-0408">Iron</keyword>
<dbReference type="EMBL" id="JAPWGY010000003">
    <property type="protein sequence ID" value="MCZ4281500.1"/>
    <property type="molecule type" value="Genomic_DNA"/>
</dbReference>
<feature type="binding site" evidence="8">
    <location>
        <position position="62"/>
    </location>
    <ligand>
        <name>[4Fe-4S] cluster</name>
        <dbReference type="ChEBI" id="CHEBI:49883"/>
        <note>4Fe-4S-S-AdoMet</note>
    </ligand>
</feature>
<comment type="subunit">
    <text evidence="8">Homodimer.</text>
</comment>
<evidence type="ECO:0000256" key="6">
    <source>
        <dbReference type="ARBA" id="ARBA00023014"/>
    </source>
</evidence>
<feature type="binding site" evidence="8">
    <location>
        <position position="64"/>
    </location>
    <ligand>
        <name>Mg(2+)</name>
        <dbReference type="ChEBI" id="CHEBI:18420"/>
    </ligand>
</feature>
<dbReference type="PANTHER" id="PTHR42836:SF1">
    <property type="entry name" value="7-CARBOXY-7-DEAZAGUANINE SYNTHASE"/>
    <property type="match status" value="1"/>
</dbReference>
<comment type="pathway">
    <text evidence="8">Purine metabolism; 7-cyano-7-deazaguanine biosynthesis.</text>
</comment>
<protein>
    <recommendedName>
        <fullName evidence="8">7-carboxy-7-deazaguanine synthase</fullName>
        <shortName evidence="8">CDG synthase</shortName>
        <ecNumber evidence="8">4.3.99.3</ecNumber>
    </recommendedName>
    <alternativeName>
        <fullName evidence="8">Queuosine biosynthesis protein QueE</fullName>
    </alternativeName>
</protein>
<evidence type="ECO:0000313" key="12">
    <source>
        <dbReference type="Proteomes" id="UP001069802"/>
    </source>
</evidence>
<dbReference type="InterPro" id="IPR013785">
    <property type="entry name" value="Aldolase_TIM"/>
</dbReference>
<dbReference type="Gene3D" id="3.20.20.70">
    <property type="entry name" value="Aldolase class I"/>
    <property type="match status" value="1"/>
</dbReference>
<evidence type="ECO:0000256" key="9">
    <source>
        <dbReference type="SAM" id="MobiDB-lite"/>
    </source>
</evidence>
<dbReference type="RefSeq" id="WP_269423649.1">
    <property type="nucleotide sequence ID" value="NZ_JAPWGY010000003.1"/>
</dbReference>
<accession>A0ABT4LK63</accession>
<feature type="binding site" evidence="8">
    <location>
        <position position="59"/>
    </location>
    <ligand>
        <name>[4Fe-4S] cluster</name>
        <dbReference type="ChEBI" id="CHEBI:49883"/>
        <note>4Fe-4S-S-AdoMet</note>
    </ligand>
</feature>
<feature type="binding site" evidence="8">
    <location>
        <position position="104"/>
    </location>
    <ligand>
        <name>S-adenosyl-L-methionine</name>
        <dbReference type="ChEBI" id="CHEBI:59789"/>
    </ligand>
</feature>
<keyword evidence="1 8" id="KW-0004">4Fe-4S</keyword>
<sequence length="262" mass="28748">MISRCSNDNSSEMRLSASERPNAGTIRVSEIFGPTIQGEGAVIGQPTVFVRTGGCDYRCSWCDTLYAVDSSFRDLWKPLSPEAIMAEVIKLSGNKPLLVSLSGGNPAIQPLGGLIDMGHEQGYRFALETQGSVAKDWFAKLDNLTLSPKPPSSEMETDWDILGSCVAAAGPDTDTALKIVVFDDLDYAYAKEVSRRYPQLPVFLQPGNHTPGTVDEEAPGVDMKGILERMRWLVDKVVEDQWFEATVLPQLHVLIWGNERGV</sequence>
<evidence type="ECO:0000256" key="8">
    <source>
        <dbReference type="HAMAP-Rule" id="MF_00917"/>
    </source>
</evidence>
<keyword evidence="3 8" id="KW-0479">Metal-binding</keyword>
<comment type="caution">
    <text evidence="8">Lacks conserved residue(s) required for the propagation of feature annotation.</text>
</comment>
<keyword evidence="7 8" id="KW-0456">Lyase</keyword>
<dbReference type="InterPro" id="IPR007197">
    <property type="entry name" value="rSAM"/>
</dbReference>
<evidence type="ECO:0000256" key="3">
    <source>
        <dbReference type="ARBA" id="ARBA00022723"/>
    </source>
</evidence>
<comment type="cofactor">
    <cofactor evidence="8">
        <name>Mg(2+)</name>
        <dbReference type="ChEBI" id="CHEBI:18420"/>
    </cofactor>
</comment>
<dbReference type="GO" id="GO:0016829">
    <property type="term" value="F:lyase activity"/>
    <property type="evidence" value="ECO:0007669"/>
    <property type="project" value="UniProtKB-KW"/>
</dbReference>
<feature type="binding site" evidence="8">
    <location>
        <position position="102"/>
    </location>
    <ligand>
        <name>substrate</name>
    </ligand>
</feature>
<dbReference type="PANTHER" id="PTHR42836">
    <property type="entry name" value="7-CARBOXY-7-DEAZAGUANINE SYNTHASE"/>
    <property type="match status" value="1"/>
</dbReference>
<feature type="binding site" evidence="8">
    <location>
        <begin position="147"/>
        <end position="149"/>
    </location>
    <ligand>
        <name>S-adenosyl-L-methionine</name>
        <dbReference type="ChEBI" id="CHEBI:59789"/>
    </ligand>
</feature>
<dbReference type="Pfam" id="PF04055">
    <property type="entry name" value="Radical_SAM"/>
    <property type="match status" value="1"/>
</dbReference>
<dbReference type="SFLD" id="SFLDF00357">
    <property type="entry name" value="ExsD-like"/>
    <property type="match status" value="1"/>
</dbReference>
<dbReference type="SUPFAM" id="SSF102114">
    <property type="entry name" value="Radical SAM enzymes"/>
    <property type="match status" value="1"/>
</dbReference>
<keyword evidence="4 8" id="KW-0460">Magnesium</keyword>
<dbReference type="NCBIfam" id="TIGR03365">
    <property type="entry name" value="Bsubt_queE"/>
    <property type="match status" value="1"/>
</dbReference>
<evidence type="ECO:0000313" key="11">
    <source>
        <dbReference type="EMBL" id="MCZ4281500.1"/>
    </source>
</evidence>
<dbReference type="PIRSF" id="PIRSF000370">
    <property type="entry name" value="QueE"/>
    <property type="match status" value="1"/>
</dbReference>
<name>A0ABT4LK63_9PROT</name>
<comment type="function">
    <text evidence="8">Catalyzes the complex heterocyclic radical-mediated conversion of 6-carboxy-5,6,7,8-tetrahydropterin (CPH4) to 7-carboxy-7-deazaguanine (CDG), a step common to the biosynthetic pathways of all 7-deazapurine-containing compounds.</text>
</comment>
<dbReference type="PROSITE" id="PS51918">
    <property type="entry name" value="RADICAL_SAM"/>
    <property type="match status" value="1"/>
</dbReference>
<keyword evidence="2 8" id="KW-0949">S-adenosyl-L-methionine</keyword>
<keyword evidence="12" id="KW-1185">Reference proteome</keyword>
<dbReference type="SFLD" id="SFLDS00029">
    <property type="entry name" value="Radical_SAM"/>
    <property type="match status" value="1"/>
</dbReference>